<proteinExistence type="predicted"/>
<name>A0A0V0SVK7_9BILA</name>
<sequence length="40" mass="4900">MLARATGIPKGFNYVDAHYLIRYQQAYRNRYKFLYIFSIH</sequence>
<dbReference type="Proteomes" id="UP000055048">
    <property type="component" value="Unassembled WGS sequence"/>
</dbReference>
<organism evidence="1 2">
    <name type="scientific">Trichinella murrelli</name>
    <dbReference type="NCBI Taxonomy" id="144512"/>
    <lineage>
        <taxon>Eukaryota</taxon>
        <taxon>Metazoa</taxon>
        <taxon>Ecdysozoa</taxon>
        <taxon>Nematoda</taxon>
        <taxon>Enoplea</taxon>
        <taxon>Dorylaimia</taxon>
        <taxon>Trichinellida</taxon>
        <taxon>Trichinellidae</taxon>
        <taxon>Trichinella</taxon>
    </lineage>
</organism>
<gene>
    <name evidence="1" type="ORF">T05_11455</name>
</gene>
<comment type="caution">
    <text evidence="1">The sequence shown here is derived from an EMBL/GenBank/DDBJ whole genome shotgun (WGS) entry which is preliminary data.</text>
</comment>
<dbReference type="EMBL" id="JYDJ01002343">
    <property type="protein sequence ID" value="KRX30598.1"/>
    <property type="molecule type" value="Genomic_DNA"/>
</dbReference>
<accession>A0A0V0SVK7</accession>
<evidence type="ECO:0000313" key="1">
    <source>
        <dbReference type="EMBL" id="KRX30598.1"/>
    </source>
</evidence>
<evidence type="ECO:0000313" key="2">
    <source>
        <dbReference type="Proteomes" id="UP000055048"/>
    </source>
</evidence>
<keyword evidence="2" id="KW-1185">Reference proteome</keyword>
<dbReference type="AlphaFoldDB" id="A0A0V0SVK7"/>
<protein>
    <submittedName>
        <fullName evidence="1">Uncharacterized protein</fullName>
    </submittedName>
</protein>
<reference evidence="1 2" key="1">
    <citation type="submission" date="2015-01" db="EMBL/GenBank/DDBJ databases">
        <title>Evolution of Trichinella species and genotypes.</title>
        <authorList>
            <person name="Korhonen P.K."/>
            <person name="Edoardo P."/>
            <person name="Giuseppe L.R."/>
            <person name="Gasser R.B."/>
        </authorList>
    </citation>
    <scope>NUCLEOTIDE SEQUENCE [LARGE SCALE GENOMIC DNA]</scope>
    <source>
        <strain evidence="1">ISS417</strain>
    </source>
</reference>